<sequence>MKQQTTNPYEKYYNRRLWLENEIKDQKNPLYTLFKQSRYLKFIMTQYERENNVELIPCKEIKSFYQRLKNYNELSSIKQHFNNTEENGYASITLLIENMIEVLHHTPRNNIKDIELTRNLDILFKDWPTDQKEIDEHDPILNFDVSNINLVMNVCDELKTCIENLLEDNGSFDKEGGNDNSKLIYYIKHYNEILSDIEDKNEENEEAIETRKVDKRQINEINESEEEIIVANSESSNASTVNASNTKRSKFSLRKKTDEKPKDLVSSNTRRRRRGRGAKK</sequence>
<dbReference type="EMBL" id="CAMKVN010001943">
    <property type="protein sequence ID" value="CAI2178893.1"/>
    <property type="molecule type" value="Genomic_DNA"/>
</dbReference>
<dbReference type="AlphaFoldDB" id="A0A9W4SQD6"/>
<feature type="compositionally biased region" description="Low complexity" evidence="2">
    <location>
        <begin position="230"/>
        <end position="246"/>
    </location>
</feature>
<keyword evidence="4" id="KW-1185">Reference proteome</keyword>
<feature type="compositionally biased region" description="Basic residues" evidence="2">
    <location>
        <begin position="269"/>
        <end position="280"/>
    </location>
</feature>
<name>A0A9W4SQD6_9GLOM</name>
<reference evidence="3" key="1">
    <citation type="submission" date="2022-08" db="EMBL/GenBank/DDBJ databases">
        <authorList>
            <person name="Kallberg Y."/>
            <person name="Tangrot J."/>
            <person name="Rosling A."/>
        </authorList>
    </citation>
    <scope>NUCLEOTIDE SEQUENCE</scope>
    <source>
        <strain evidence="3">Wild A</strain>
    </source>
</reference>
<evidence type="ECO:0000313" key="3">
    <source>
        <dbReference type="EMBL" id="CAI2178893.1"/>
    </source>
</evidence>
<proteinExistence type="predicted"/>
<feature type="region of interest" description="Disordered" evidence="2">
    <location>
        <begin position="230"/>
        <end position="280"/>
    </location>
</feature>
<comment type="caution">
    <text evidence="3">The sequence shown here is derived from an EMBL/GenBank/DDBJ whole genome shotgun (WGS) entry which is preliminary data.</text>
</comment>
<evidence type="ECO:0000256" key="2">
    <source>
        <dbReference type="SAM" id="MobiDB-lite"/>
    </source>
</evidence>
<protein>
    <submittedName>
        <fullName evidence="3">6062_t:CDS:1</fullName>
    </submittedName>
</protein>
<evidence type="ECO:0000313" key="4">
    <source>
        <dbReference type="Proteomes" id="UP001153678"/>
    </source>
</evidence>
<keyword evidence="1" id="KW-0175">Coiled coil</keyword>
<accession>A0A9W4SQD6</accession>
<dbReference type="OrthoDB" id="2407518at2759"/>
<dbReference type="Proteomes" id="UP001153678">
    <property type="component" value="Unassembled WGS sequence"/>
</dbReference>
<evidence type="ECO:0000256" key="1">
    <source>
        <dbReference type="SAM" id="Coils"/>
    </source>
</evidence>
<organism evidence="3 4">
    <name type="scientific">Funneliformis geosporum</name>
    <dbReference type="NCBI Taxonomy" id="1117311"/>
    <lineage>
        <taxon>Eukaryota</taxon>
        <taxon>Fungi</taxon>
        <taxon>Fungi incertae sedis</taxon>
        <taxon>Mucoromycota</taxon>
        <taxon>Glomeromycotina</taxon>
        <taxon>Glomeromycetes</taxon>
        <taxon>Glomerales</taxon>
        <taxon>Glomeraceae</taxon>
        <taxon>Funneliformis</taxon>
    </lineage>
</organism>
<gene>
    <name evidence="3" type="ORF">FWILDA_LOCUS8815</name>
</gene>
<feature type="coiled-coil region" evidence="1">
    <location>
        <begin position="187"/>
        <end position="217"/>
    </location>
</feature>